<comment type="similarity">
    <text evidence="1">Belongs to the flavoredoxin family.</text>
</comment>
<dbReference type="Pfam" id="PF01613">
    <property type="entry name" value="Flavin_Reduct"/>
    <property type="match status" value="1"/>
</dbReference>
<name>A0A1M5C506_9BACE</name>
<keyword evidence="2" id="KW-0732">Signal</keyword>
<feature type="chain" id="PRO_5009909239" evidence="2">
    <location>
        <begin position="22"/>
        <end position="396"/>
    </location>
</feature>
<protein>
    <submittedName>
        <fullName evidence="5">Flavin reductase like domain-containing protein</fullName>
    </submittedName>
</protein>
<dbReference type="CDD" id="cd12190">
    <property type="entry name" value="Bacova_04320_like"/>
    <property type="match status" value="1"/>
</dbReference>
<dbReference type="InterPro" id="IPR027823">
    <property type="entry name" value="DUF4468"/>
</dbReference>
<proteinExistence type="inferred from homology"/>
<evidence type="ECO:0000313" key="6">
    <source>
        <dbReference type="Proteomes" id="UP000184509"/>
    </source>
</evidence>
<reference evidence="5 6" key="1">
    <citation type="submission" date="2016-11" db="EMBL/GenBank/DDBJ databases">
        <authorList>
            <person name="Jaros S."/>
            <person name="Januszkiewicz K."/>
            <person name="Wedrychowicz H."/>
        </authorList>
    </citation>
    <scope>NUCLEOTIDE SEQUENCE [LARGE SCALE GENOMIC DNA]</scope>
    <source>
        <strain evidence="5 6">DSM 26991</strain>
    </source>
</reference>
<dbReference type="EMBL" id="FQTV01000009">
    <property type="protein sequence ID" value="SHF49838.1"/>
    <property type="molecule type" value="Genomic_DNA"/>
</dbReference>
<dbReference type="InterPro" id="IPR012349">
    <property type="entry name" value="Split_barrel_FMN-bd"/>
</dbReference>
<evidence type="ECO:0000259" key="4">
    <source>
        <dbReference type="Pfam" id="PF14730"/>
    </source>
</evidence>
<dbReference type="InterPro" id="IPR052174">
    <property type="entry name" value="Flavoredoxin"/>
</dbReference>
<dbReference type="STRING" id="1297750.SAMN05444405_109108"/>
<evidence type="ECO:0000256" key="2">
    <source>
        <dbReference type="SAM" id="SignalP"/>
    </source>
</evidence>
<keyword evidence="6" id="KW-1185">Reference proteome</keyword>
<dbReference type="OrthoDB" id="1045814at2"/>
<dbReference type="SUPFAM" id="SSF50475">
    <property type="entry name" value="FMN-binding split barrel"/>
    <property type="match status" value="1"/>
</dbReference>
<evidence type="ECO:0000313" key="5">
    <source>
        <dbReference type="EMBL" id="SHF49838.1"/>
    </source>
</evidence>
<dbReference type="Gene3D" id="3.30.530.80">
    <property type="match status" value="1"/>
</dbReference>
<gene>
    <name evidence="5" type="ORF">SAMN05444405_109108</name>
</gene>
<dbReference type="PANTHER" id="PTHR43567:SF5">
    <property type="entry name" value="HYPOTHETICAL CYTOSOLIC PROTEIN"/>
    <property type="match status" value="1"/>
</dbReference>
<dbReference type="Proteomes" id="UP000184509">
    <property type="component" value="Unassembled WGS sequence"/>
</dbReference>
<accession>A0A1M5C506</accession>
<dbReference type="Gene3D" id="2.30.110.10">
    <property type="entry name" value="Electron Transport, Fmn-binding Protein, Chain A"/>
    <property type="match status" value="1"/>
</dbReference>
<dbReference type="InterPro" id="IPR002563">
    <property type="entry name" value="Flavin_Rdtase-like_dom"/>
</dbReference>
<evidence type="ECO:0000259" key="3">
    <source>
        <dbReference type="Pfam" id="PF01613"/>
    </source>
</evidence>
<dbReference type="Pfam" id="PF14730">
    <property type="entry name" value="DUF4468"/>
    <property type="match status" value="1"/>
</dbReference>
<dbReference type="AlphaFoldDB" id="A0A1M5C506"/>
<feature type="domain" description="Flavin reductase like" evidence="3">
    <location>
        <begin position="253"/>
        <end position="395"/>
    </location>
</feature>
<dbReference type="GO" id="GO:0010181">
    <property type="term" value="F:FMN binding"/>
    <property type="evidence" value="ECO:0007669"/>
    <property type="project" value="InterPro"/>
</dbReference>
<dbReference type="RefSeq" id="WP_073401741.1">
    <property type="nucleotide sequence ID" value="NZ_FQTV01000009.1"/>
</dbReference>
<sequence>MKKSTFLLVLFIFCLPVMIQAQEDESENTKNYLVGAVPEIDGKVVFSKEFNLPGYTKDQAFDKVMSWMEKRLKKNNNTSRVVYSDKEKGIIVGSGEEYLVFKSSSLSLDRAVIKYQMTATCMPGKCIMNIERIFYDYENDKKIPAELQISDKEVLNKDKTKILRGYAKFRIKTVDFVDDTFAHLQTAIGAKPIATQVAEAAPSVAAKPDVSSIPAISTSNETPSATNEMAGYKKIAPDKIPGNIVKMLSEDWMLITAGDKDKFNMMTASWGGLGFLYEKPVAFCFINPTRYTYQLMENKDTYTLTFYTEAYRDALKYCGSKSGKDTDKVKGSGLTPITTPGGSKAFSQAWLIIECRKMVAQSLQAESISDKSLKENWTGKQMHKMYIGEIINVWVK</sequence>
<evidence type="ECO:0000256" key="1">
    <source>
        <dbReference type="ARBA" id="ARBA00038054"/>
    </source>
</evidence>
<dbReference type="PANTHER" id="PTHR43567">
    <property type="entry name" value="FLAVOREDOXIN-RELATED-RELATED"/>
    <property type="match status" value="1"/>
</dbReference>
<feature type="domain" description="DUF4468" evidence="4">
    <location>
        <begin position="46"/>
        <end position="135"/>
    </location>
</feature>
<feature type="signal peptide" evidence="2">
    <location>
        <begin position="1"/>
        <end position="21"/>
    </location>
</feature>
<dbReference type="GO" id="GO:0016646">
    <property type="term" value="F:oxidoreductase activity, acting on the CH-NH group of donors, NAD or NADP as acceptor"/>
    <property type="evidence" value="ECO:0007669"/>
    <property type="project" value="UniProtKB-ARBA"/>
</dbReference>
<organism evidence="5 6">
    <name type="scientific">Bacteroides luti</name>
    <dbReference type="NCBI Taxonomy" id="1297750"/>
    <lineage>
        <taxon>Bacteria</taxon>
        <taxon>Pseudomonadati</taxon>
        <taxon>Bacteroidota</taxon>
        <taxon>Bacteroidia</taxon>
        <taxon>Bacteroidales</taxon>
        <taxon>Bacteroidaceae</taxon>
        <taxon>Bacteroides</taxon>
    </lineage>
</organism>